<organism evidence="7 8">
    <name type="scientific">Pseudonocardia sediminis</name>
    <dbReference type="NCBI Taxonomy" id="1397368"/>
    <lineage>
        <taxon>Bacteria</taxon>
        <taxon>Bacillati</taxon>
        <taxon>Actinomycetota</taxon>
        <taxon>Actinomycetes</taxon>
        <taxon>Pseudonocardiales</taxon>
        <taxon>Pseudonocardiaceae</taxon>
        <taxon>Pseudonocardia</taxon>
    </lineage>
</organism>
<dbReference type="SMART" id="SM00422">
    <property type="entry name" value="HTH_MERR"/>
    <property type="match status" value="1"/>
</dbReference>
<protein>
    <submittedName>
        <fullName evidence="7">MerR family transcriptional regulator</fullName>
    </submittedName>
</protein>
<dbReference type="PANTHER" id="PTHR30204">
    <property type="entry name" value="REDOX-CYCLING DRUG-SENSING TRANSCRIPTIONAL ACTIVATOR SOXR"/>
    <property type="match status" value="1"/>
</dbReference>
<keyword evidence="1" id="KW-0678">Repressor</keyword>
<keyword evidence="4" id="KW-0804">Transcription</keyword>
<evidence type="ECO:0000256" key="1">
    <source>
        <dbReference type="ARBA" id="ARBA00022491"/>
    </source>
</evidence>
<gene>
    <name evidence="7" type="ORF">EV383_3233</name>
</gene>
<dbReference type="PANTHER" id="PTHR30204:SF69">
    <property type="entry name" value="MERR-FAMILY TRANSCRIPTIONAL REGULATOR"/>
    <property type="match status" value="1"/>
</dbReference>
<dbReference type="GO" id="GO:0003677">
    <property type="term" value="F:DNA binding"/>
    <property type="evidence" value="ECO:0007669"/>
    <property type="project" value="UniProtKB-KW"/>
</dbReference>
<dbReference type="GO" id="GO:0003700">
    <property type="term" value="F:DNA-binding transcription factor activity"/>
    <property type="evidence" value="ECO:0007669"/>
    <property type="project" value="InterPro"/>
</dbReference>
<dbReference type="RefSeq" id="WP_165438369.1">
    <property type="nucleotide sequence ID" value="NZ_SHKL01000001.1"/>
</dbReference>
<comment type="caution">
    <text evidence="7">The sequence shown here is derived from an EMBL/GenBank/DDBJ whole genome shotgun (WGS) entry which is preliminary data.</text>
</comment>
<keyword evidence="2" id="KW-0805">Transcription regulation</keyword>
<feature type="region of interest" description="Disordered" evidence="5">
    <location>
        <begin position="135"/>
        <end position="158"/>
    </location>
</feature>
<dbReference type="InterPro" id="IPR047057">
    <property type="entry name" value="MerR_fam"/>
</dbReference>
<dbReference type="PROSITE" id="PS50937">
    <property type="entry name" value="HTH_MERR_2"/>
    <property type="match status" value="1"/>
</dbReference>
<dbReference type="SUPFAM" id="SSF46955">
    <property type="entry name" value="Putative DNA-binding domain"/>
    <property type="match status" value="1"/>
</dbReference>
<dbReference type="Proteomes" id="UP000291591">
    <property type="component" value="Unassembled WGS sequence"/>
</dbReference>
<feature type="compositionally biased region" description="Gly residues" evidence="5">
    <location>
        <begin position="149"/>
        <end position="158"/>
    </location>
</feature>
<feature type="domain" description="HTH merR-type" evidence="6">
    <location>
        <begin position="17"/>
        <end position="82"/>
    </location>
</feature>
<evidence type="ECO:0000256" key="4">
    <source>
        <dbReference type="ARBA" id="ARBA00023163"/>
    </source>
</evidence>
<evidence type="ECO:0000256" key="2">
    <source>
        <dbReference type="ARBA" id="ARBA00023015"/>
    </source>
</evidence>
<keyword evidence="8" id="KW-1185">Reference proteome</keyword>
<dbReference type="InterPro" id="IPR000551">
    <property type="entry name" value="MerR-type_HTH_dom"/>
</dbReference>
<keyword evidence="3" id="KW-0238">DNA-binding</keyword>
<dbReference type="EMBL" id="SHKL01000001">
    <property type="protein sequence ID" value="RZT86340.1"/>
    <property type="molecule type" value="Genomic_DNA"/>
</dbReference>
<reference evidence="7 8" key="1">
    <citation type="submission" date="2019-02" db="EMBL/GenBank/DDBJ databases">
        <title>Sequencing the genomes of 1000 actinobacteria strains.</title>
        <authorList>
            <person name="Klenk H.-P."/>
        </authorList>
    </citation>
    <scope>NUCLEOTIDE SEQUENCE [LARGE SCALE GENOMIC DNA]</scope>
    <source>
        <strain evidence="7 8">DSM 45779</strain>
    </source>
</reference>
<dbReference type="InterPro" id="IPR009061">
    <property type="entry name" value="DNA-bd_dom_put_sf"/>
</dbReference>
<dbReference type="PROSITE" id="PS00552">
    <property type="entry name" value="HTH_MERR_1"/>
    <property type="match status" value="1"/>
</dbReference>
<dbReference type="AlphaFoldDB" id="A0A4V2FQW9"/>
<dbReference type="Gene3D" id="1.10.1660.10">
    <property type="match status" value="1"/>
</dbReference>
<name>A0A4V2FQW9_PSEST</name>
<dbReference type="PRINTS" id="PR00040">
    <property type="entry name" value="HTHMERR"/>
</dbReference>
<proteinExistence type="predicted"/>
<sequence>MDPTVDGEPRCTSTVGIGEASRRLGIAPSAVRFYEREGLLGPVPQRGGRRRYDDEALRRLAFVAMAREMGLDLAAIRSVLDPEPGGWAAAVDVQIARLDERIARMRRTRDVLAQGRDCPESDPLRECPNLRGALDSLLARGPGDPPDGAAGGPFGTRR</sequence>
<evidence type="ECO:0000256" key="5">
    <source>
        <dbReference type="SAM" id="MobiDB-lite"/>
    </source>
</evidence>
<evidence type="ECO:0000313" key="7">
    <source>
        <dbReference type="EMBL" id="RZT86340.1"/>
    </source>
</evidence>
<accession>A0A4V2FQW9</accession>
<evidence type="ECO:0000259" key="6">
    <source>
        <dbReference type="PROSITE" id="PS50937"/>
    </source>
</evidence>
<evidence type="ECO:0000256" key="3">
    <source>
        <dbReference type="ARBA" id="ARBA00023125"/>
    </source>
</evidence>
<evidence type="ECO:0000313" key="8">
    <source>
        <dbReference type="Proteomes" id="UP000291591"/>
    </source>
</evidence>
<dbReference type="Pfam" id="PF13411">
    <property type="entry name" value="MerR_1"/>
    <property type="match status" value="1"/>
</dbReference>